<evidence type="ECO:0000256" key="1">
    <source>
        <dbReference type="SAM" id="MobiDB-lite"/>
    </source>
</evidence>
<feature type="region of interest" description="Disordered" evidence="1">
    <location>
        <begin position="1"/>
        <end position="56"/>
    </location>
</feature>
<reference evidence="2 3" key="1">
    <citation type="journal article" date="2014" name="Am. J. Bot.">
        <title>Genome assembly and annotation for red clover (Trifolium pratense; Fabaceae).</title>
        <authorList>
            <person name="Istvanek J."/>
            <person name="Jaros M."/>
            <person name="Krenek A."/>
            <person name="Repkova J."/>
        </authorList>
    </citation>
    <scope>NUCLEOTIDE SEQUENCE [LARGE SCALE GENOMIC DNA]</scope>
    <source>
        <strain evidence="3">cv. Tatra</strain>
        <tissue evidence="2">Young leaves</tissue>
    </source>
</reference>
<dbReference type="EMBL" id="ASHM01070546">
    <property type="protein sequence ID" value="PNX55175.1"/>
    <property type="molecule type" value="Genomic_DNA"/>
</dbReference>
<evidence type="ECO:0000313" key="3">
    <source>
        <dbReference type="Proteomes" id="UP000236291"/>
    </source>
</evidence>
<sequence>GSIPTEGKNSTREGGGEDREVAVPGSPKLVGPVLLHESPKSETSSGGCGSLKEFPPRDSQYRELSAIASLLGAGFQKALQ</sequence>
<evidence type="ECO:0000313" key="2">
    <source>
        <dbReference type="EMBL" id="PNX55175.1"/>
    </source>
</evidence>
<name>A0A2K3JMA9_TRIPR</name>
<feature type="non-terminal residue" evidence="2">
    <location>
        <position position="1"/>
    </location>
</feature>
<organism evidence="2 3">
    <name type="scientific">Trifolium pratense</name>
    <name type="common">Red clover</name>
    <dbReference type="NCBI Taxonomy" id="57577"/>
    <lineage>
        <taxon>Eukaryota</taxon>
        <taxon>Viridiplantae</taxon>
        <taxon>Streptophyta</taxon>
        <taxon>Embryophyta</taxon>
        <taxon>Tracheophyta</taxon>
        <taxon>Spermatophyta</taxon>
        <taxon>Magnoliopsida</taxon>
        <taxon>eudicotyledons</taxon>
        <taxon>Gunneridae</taxon>
        <taxon>Pentapetalae</taxon>
        <taxon>rosids</taxon>
        <taxon>fabids</taxon>
        <taxon>Fabales</taxon>
        <taxon>Fabaceae</taxon>
        <taxon>Papilionoideae</taxon>
        <taxon>50 kb inversion clade</taxon>
        <taxon>NPAAA clade</taxon>
        <taxon>Hologalegina</taxon>
        <taxon>IRL clade</taxon>
        <taxon>Trifolieae</taxon>
        <taxon>Trifolium</taxon>
    </lineage>
</organism>
<gene>
    <name evidence="2" type="ORF">L195_g048802</name>
</gene>
<dbReference type="Proteomes" id="UP000236291">
    <property type="component" value="Unassembled WGS sequence"/>
</dbReference>
<protein>
    <submittedName>
        <fullName evidence="2">Uncharacterized protein</fullName>
    </submittedName>
</protein>
<reference evidence="2 3" key="2">
    <citation type="journal article" date="2017" name="Front. Plant Sci.">
        <title>Gene Classification and Mining of Molecular Markers Useful in Red Clover (Trifolium pratense) Breeding.</title>
        <authorList>
            <person name="Istvanek J."/>
            <person name="Dluhosova J."/>
            <person name="Dluhos P."/>
            <person name="Patkova L."/>
            <person name="Nedelnik J."/>
            <person name="Repkova J."/>
        </authorList>
    </citation>
    <scope>NUCLEOTIDE SEQUENCE [LARGE SCALE GENOMIC DNA]</scope>
    <source>
        <strain evidence="3">cv. Tatra</strain>
        <tissue evidence="2">Young leaves</tissue>
    </source>
</reference>
<proteinExistence type="predicted"/>
<dbReference type="AlphaFoldDB" id="A0A2K3JMA9"/>
<comment type="caution">
    <text evidence="2">The sequence shown here is derived from an EMBL/GenBank/DDBJ whole genome shotgun (WGS) entry which is preliminary data.</text>
</comment>
<feature type="compositionally biased region" description="Basic and acidic residues" evidence="1">
    <location>
        <begin position="9"/>
        <end position="21"/>
    </location>
</feature>
<accession>A0A2K3JMA9</accession>